<dbReference type="AlphaFoldDB" id="A0AAN7BHV0"/>
<accession>A0AAN7BHV0</accession>
<reference evidence="3" key="1">
    <citation type="journal article" date="2023" name="Mol. Phylogenet. Evol.">
        <title>Genome-scale phylogeny and comparative genomics of the fungal order Sordariales.</title>
        <authorList>
            <person name="Hensen N."/>
            <person name="Bonometti L."/>
            <person name="Westerberg I."/>
            <person name="Brannstrom I.O."/>
            <person name="Guillou S."/>
            <person name="Cros-Aarteil S."/>
            <person name="Calhoun S."/>
            <person name="Haridas S."/>
            <person name="Kuo A."/>
            <person name="Mondo S."/>
            <person name="Pangilinan J."/>
            <person name="Riley R."/>
            <person name="LaButti K."/>
            <person name="Andreopoulos B."/>
            <person name="Lipzen A."/>
            <person name="Chen C."/>
            <person name="Yan M."/>
            <person name="Daum C."/>
            <person name="Ng V."/>
            <person name="Clum A."/>
            <person name="Steindorff A."/>
            <person name="Ohm R.A."/>
            <person name="Martin F."/>
            <person name="Silar P."/>
            <person name="Natvig D.O."/>
            <person name="Lalanne C."/>
            <person name="Gautier V."/>
            <person name="Ament-Velasquez S.L."/>
            <person name="Kruys A."/>
            <person name="Hutchinson M.I."/>
            <person name="Powell A.J."/>
            <person name="Barry K."/>
            <person name="Miller A.N."/>
            <person name="Grigoriev I.V."/>
            <person name="Debuchy R."/>
            <person name="Gladieux P."/>
            <person name="Hiltunen Thoren M."/>
            <person name="Johannesson H."/>
        </authorList>
    </citation>
    <scope>NUCLEOTIDE SEQUENCE</scope>
    <source>
        <strain evidence="3">CBS 990.96</strain>
    </source>
</reference>
<evidence type="ECO:0000256" key="1">
    <source>
        <dbReference type="SAM" id="MobiDB-lite"/>
    </source>
</evidence>
<feature type="region of interest" description="Disordered" evidence="1">
    <location>
        <begin position="213"/>
        <end position="265"/>
    </location>
</feature>
<evidence type="ECO:0000256" key="2">
    <source>
        <dbReference type="SAM" id="Phobius"/>
    </source>
</evidence>
<feature type="compositionally biased region" description="Polar residues" evidence="1">
    <location>
        <begin position="224"/>
        <end position="235"/>
    </location>
</feature>
<feature type="transmembrane region" description="Helical" evidence="2">
    <location>
        <begin position="271"/>
        <end position="293"/>
    </location>
</feature>
<dbReference type="EMBL" id="MU865422">
    <property type="protein sequence ID" value="KAK4223559.1"/>
    <property type="molecule type" value="Genomic_DNA"/>
</dbReference>
<reference evidence="3" key="2">
    <citation type="submission" date="2023-05" db="EMBL/GenBank/DDBJ databases">
        <authorList>
            <consortium name="Lawrence Berkeley National Laboratory"/>
            <person name="Steindorff A."/>
            <person name="Hensen N."/>
            <person name="Bonometti L."/>
            <person name="Westerberg I."/>
            <person name="Brannstrom I.O."/>
            <person name="Guillou S."/>
            <person name="Cros-Aarteil S."/>
            <person name="Calhoun S."/>
            <person name="Haridas S."/>
            <person name="Kuo A."/>
            <person name="Mondo S."/>
            <person name="Pangilinan J."/>
            <person name="Riley R."/>
            <person name="Labutti K."/>
            <person name="Andreopoulos B."/>
            <person name="Lipzen A."/>
            <person name="Chen C."/>
            <person name="Yanf M."/>
            <person name="Daum C."/>
            <person name="Ng V."/>
            <person name="Clum A."/>
            <person name="Ohm R."/>
            <person name="Martin F."/>
            <person name="Silar P."/>
            <person name="Natvig D."/>
            <person name="Lalanne C."/>
            <person name="Gautier V."/>
            <person name="Ament-Velasquez S.L."/>
            <person name="Kruys A."/>
            <person name="Hutchinson M.I."/>
            <person name="Powell A.J."/>
            <person name="Barry K."/>
            <person name="Miller A.N."/>
            <person name="Grigoriev I.V."/>
            <person name="Debuchy R."/>
            <person name="Gladieux P."/>
            <person name="Thoren M.H."/>
            <person name="Johannesson H."/>
        </authorList>
    </citation>
    <scope>NUCLEOTIDE SEQUENCE</scope>
    <source>
        <strain evidence="3">CBS 990.96</strain>
    </source>
</reference>
<comment type="caution">
    <text evidence="3">The sequence shown here is derived from an EMBL/GenBank/DDBJ whole genome shotgun (WGS) entry which is preliminary data.</text>
</comment>
<evidence type="ECO:0000313" key="3">
    <source>
        <dbReference type="EMBL" id="KAK4223559.1"/>
    </source>
</evidence>
<keyword evidence="2" id="KW-0812">Transmembrane</keyword>
<protein>
    <submittedName>
        <fullName evidence="3">Uncharacterized protein</fullName>
    </submittedName>
</protein>
<keyword evidence="2" id="KW-0472">Membrane</keyword>
<keyword evidence="2" id="KW-1133">Transmembrane helix</keyword>
<dbReference type="Proteomes" id="UP001301958">
    <property type="component" value="Unassembled WGS sequence"/>
</dbReference>
<keyword evidence="4" id="KW-1185">Reference proteome</keyword>
<feature type="compositionally biased region" description="Low complexity" evidence="1">
    <location>
        <begin position="243"/>
        <end position="260"/>
    </location>
</feature>
<sequence length="387" mass="40819">MSATILTGQAPINLGPLTTIFTPPPACATAVAIPGNGLLGDVFGGQPRLNSAYQWQACSRGNPVDAASCWPETTKGVAPKEAPFSGRGFYSPGINCPIGYATACAATGGTSGKSDWPVQFRLVAGETAVGCCPSGYACANINGQTCTRVATSTAVPAIATCDGANFKTISVPSVPTITLMAPMIQINFQSTDLPSSTIDPLAMATGTRTITIDDSNPAEETLQIDPSSNDKNSPSYILDPQQTIPTHPSDSTSSSSQSQNQGGGLPSNVKVGLAVTGAVVVVLAFVFALFYFWRKKKNKLEDREMDQFYARQGNGMGIGRSGQTEPIPGWYRGERLMTPTTSSGFMDGFRDSPPAGPREMMMPADESFQRPMTPRKDGVGYYRGLRV</sequence>
<name>A0AAN7BHV0_9PEZI</name>
<gene>
    <name evidence="3" type="ORF">QBC38DRAFT_487429</name>
</gene>
<evidence type="ECO:0000313" key="4">
    <source>
        <dbReference type="Proteomes" id="UP001301958"/>
    </source>
</evidence>
<organism evidence="3 4">
    <name type="scientific">Podospora fimiseda</name>
    <dbReference type="NCBI Taxonomy" id="252190"/>
    <lineage>
        <taxon>Eukaryota</taxon>
        <taxon>Fungi</taxon>
        <taxon>Dikarya</taxon>
        <taxon>Ascomycota</taxon>
        <taxon>Pezizomycotina</taxon>
        <taxon>Sordariomycetes</taxon>
        <taxon>Sordariomycetidae</taxon>
        <taxon>Sordariales</taxon>
        <taxon>Podosporaceae</taxon>
        <taxon>Podospora</taxon>
    </lineage>
</organism>
<proteinExistence type="predicted"/>